<organism evidence="12 13">
    <name type="scientific">Herbihabitans rhizosphaerae</name>
    <dbReference type="NCBI Taxonomy" id="1872711"/>
    <lineage>
        <taxon>Bacteria</taxon>
        <taxon>Bacillati</taxon>
        <taxon>Actinomycetota</taxon>
        <taxon>Actinomycetes</taxon>
        <taxon>Pseudonocardiales</taxon>
        <taxon>Pseudonocardiaceae</taxon>
        <taxon>Herbihabitans</taxon>
    </lineage>
</organism>
<keyword evidence="7" id="KW-0067">ATP-binding</keyword>
<dbReference type="EMBL" id="SGWQ01000005">
    <property type="protein sequence ID" value="RZS37611.1"/>
    <property type="molecule type" value="Genomic_DNA"/>
</dbReference>
<dbReference type="Pfam" id="PF07730">
    <property type="entry name" value="HisKA_3"/>
    <property type="match status" value="1"/>
</dbReference>
<dbReference type="AlphaFoldDB" id="A0A4Q7KPJ2"/>
<dbReference type="InterPro" id="IPR036890">
    <property type="entry name" value="HATPase_C_sf"/>
</dbReference>
<feature type="domain" description="DUF7134" evidence="11">
    <location>
        <begin position="6"/>
        <end position="155"/>
    </location>
</feature>
<keyword evidence="9" id="KW-0472">Membrane</keyword>
<feature type="transmembrane region" description="Helical" evidence="9">
    <location>
        <begin position="15"/>
        <end position="32"/>
    </location>
</feature>
<evidence type="ECO:0000256" key="5">
    <source>
        <dbReference type="ARBA" id="ARBA00022741"/>
    </source>
</evidence>
<evidence type="ECO:0000313" key="12">
    <source>
        <dbReference type="EMBL" id="RZS37611.1"/>
    </source>
</evidence>
<keyword evidence="4" id="KW-0808">Transferase</keyword>
<protein>
    <recommendedName>
        <fullName evidence="2">histidine kinase</fullName>
        <ecNumber evidence="2">2.7.13.3</ecNumber>
    </recommendedName>
</protein>
<gene>
    <name evidence="12" type="ORF">EV193_105169</name>
</gene>
<keyword evidence="13" id="KW-1185">Reference proteome</keyword>
<feature type="transmembrane region" description="Helical" evidence="9">
    <location>
        <begin position="130"/>
        <end position="153"/>
    </location>
</feature>
<dbReference type="GO" id="GO:0000155">
    <property type="term" value="F:phosphorelay sensor kinase activity"/>
    <property type="evidence" value="ECO:0007669"/>
    <property type="project" value="InterPro"/>
</dbReference>
<evidence type="ECO:0000259" key="10">
    <source>
        <dbReference type="Pfam" id="PF07730"/>
    </source>
</evidence>
<dbReference type="PANTHER" id="PTHR24421:SF10">
    <property type="entry name" value="NITRATE_NITRITE SENSOR PROTEIN NARQ"/>
    <property type="match status" value="1"/>
</dbReference>
<keyword evidence="5" id="KW-0547">Nucleotide-binding</keyword>
<reference evidence="12 13" key="1">
    <citation type="submission" date="2019-02" db="EMBL/GenBank/DDBJ databases">
        <title>Genomic Encyclopedia of Type Strains, Phase IV (KMG-IV): sequencing the most valuable type-strain genomes for metagenomic binning, comparative biology and taxonomic classification.</title>
        <authorList>
            <person name="Goeker M."/>
        </authorList>
    </citation>
    <scope>NUCLEOTIDE SEQUENCE [LARGE SCALE GENOMIC DNA]</scope>
    <source>
        <strain evidence="12 13">DSM 101727</strain>
    </source>
</reference>
<feature type="domain" description="Signal transduction histidine kinase subgroup 3 dimerisation and phosphoacceptor" evidence="10">
    <location>
        <begin position="175"/>
        <end position="240"/>
    </location>
</feature>
<evidence type="ECO:0000256" key="9">
    <source>
        <dbReference type="SAM" id="Phobius"/>
    </source>
</evidence>
<evidence type="ECO:0000256" key="1">
    <source>
        <dbReference type="ARBA" id="ARBA00000085"/>
    </source>
</evidence>
<dbReference type="InterPro" id="IPR055558">
    <property type="entry name" value="DUF7134"/>
</dbReference>
<dbReference type="GO" id="GO:0016020">
    <property type="term" value="C:membrane"/>
    <property type="evidence" value="ECO:0007669"/>
    <property type="project" value="InterPro"/>
</dbReference>
<evidence type="ECO:0000256" key="3">
    <source>
        <dbReference type="ARBA" id="ARBA00022553"/>
    </source>
</evidence>
<dbReference type="CDD" id="cd16917">
    <property type="entry name" value="HATPase_UhpB-NarQ-NarX-like"/>
    <property type="match status" value="1"/>
</dbReference>
<evidence type="ECO:0000256" key="2">
    <source>
        <dbReference type="ARBA" id="ARBA00012438"/>
    </source>
</evidence>
<dbReference type="Gene3D" id="1.20.5.1930">
    <property type="match status" value="1"/>
</dbReference>
<comment type="catalytic activity">
    <reaction evidence="1">
        <text>ATP + protein L-histidine = ADP + protein N-phospho-L-histidine.</text>
        <dbReference type="EC" id="2.7.13.3"/>
    </reaction>
</comment>
<evidence type="ECO:0000256" key="6">
    <source>
        <dbReference type="ARBA" id="ARBA00022777"/>
    </source>
</evidence>
<keyword evidence="6 12" id="KW-0418">Kinase</keyword>
<dbReference type="InterPro" id="IPR050482">
    <property type="entry name" value="Sensor_HK_TwoCompSys"/>
</dbReference>
<feature type="transmembrane region" description="Helical" evidence="9">
    <location>
        <begin position="44"/>
        <end position="63"/>
    </location>
</feature>
<dbReference type="InterPro" id="IPR011712">
    <property type="entry name" value="Sig_transdc_His_kin_sub3_dim/P"/>
</dbReference>
<feature type="transmembrane region" description="Helical" evidence="9">
    <location>
        <begin position="103"/>
        <end position="124"/>
    </location>
</feature>
<evidence type="ECO:0000313" key="13">
    <source>
        <dbReference type="Proteomes" id="UP000294257"/>
    </source>
</evidence>
<keyword evidence="9" id="KW-1133">Transmembrane helix</keyword>
<dbReference type="GO" id="GO:0005524">
    <property type="term" value="F:ATP binding"/>
    <property type="evidence" value="ECO:0007669"/>
    <property type="project" value="UniProtKB-KW"/>
</dbReference>
<dbReference type="EC" id="2.7.13.3" evidence="2"/>
<accession>A0A4Q7KPJ2</accession>
<comment type="caution">
    <text evidence="12">The sequence shown here is derived from an EMBL/GenBank/DDBJ whole genome shotgun (WGS) entry which is preliminary data.</text>
</comment>
<feature type="transmembrane region" description="Helical" evidence="9">
    <location>
        <begin position="75"/>
        <end position="96"/>
    </location>
</feature>
<evidence type="ECO:0000256" key="4">
    <source>
        <dbReference type="ARBA" id="ARBA00022679"/>
    </source>
</evidence>
<dbReference type="GO" id="GO:0046983">
    <property type="term" value="F:protein dimerization activity"/>
    <property type="evidence" value="ECO:0007669"/>
    <property type="project" value="InterPro"/>
</dbReference>
<evidence type="ECO:0000259" key="11">
    <source>
        <dbReference type="Pfam" id="PF23539"/>
    </source>
</evidence>
<proteinExistence type="predicted"/>
<keyword evidence="3" id="KW-0597">Phosphoprotein</keyword>
<dbReference type="PANTHER" id="PTHR24421">
    <property type="entry name" value="NITRATE/NITRITE SENSOR PROTEIN NARX-RELATED"/>
    <property type="match status" value="1"/>
</dbReference>
<evidence type="ECO:0000256" key="8">
    <source>
        <dbReference type="ARBA" id="ARBA00023012"/>
    </source>
</evidence>
<dbReference type="Proteomes" id="UP000294257">
    <property type="component" value="Unassembled WGS sequence"/>
</dbReference>
<dbReference type="Gene3D" id="3.30.565.10">
    <property type="entry name" value="Histidine kinase-like ATPase, C-terminal domain"/>
    <property type="match status" value="1"/>
</dbReference>
<dbReference type="Pfam" id="PF23539">
    <property type="entry name" value="DUF7134"/>
    <property type="match status" value="1"/>
</dbReference>
<keyword evidence="9" id="KW-0812">Transmembrane</keyword>
<evidence type="ECO:0000256" key="7">
    <source>
        <dbReference type="ARBA" id="ARBA00022840"/>
    </source>
</evidence>
<keyword evidence="8" id="KW-0902">Two-component regulatory system</keyword>
<name>A0A4Q7KPJ2_9PSEU</name>
<sequence length="376" mass="40147">MVKWRSRAGSVLPDALLTVLVAFVGVVGTTVLDQSSTAVTKVDALTYVLVLASAASVAVRRRWPLGTLAVTTAALATYLYIGYPYGPIFFPFLVAVYTAARWIPLRTAVIGSVIALVVVFPHIFTHGASIPGGFAILPITAWVAVPFAIGITVRVTREATQRARAELVRKGVYDERMRVAQEVHDVVGHGLAAIKMQADVALHLLAKKPEQAETALTAISRTSSEALDELRTTLALVRRPEGEARAATPSLRRLDELRQRMDKAGVTIRLDTTGTEEPLPDAADMAGYRVVQESLTNVLRHSDAKVATVRIGYEPEAVTITVSNPAPGARAGRDGGLGIPGMRDRVASVGGTFFAGPTEDGRFEVHAMLPVNGAAR</sequence>
<dbReference type="SUPFAM" id="SSF55874">
    <property type="entry name" value="ATPase domain of HSP90 chaperone/DNA topoisomerase II/histidine kinase"/>
    <property type="match status" value="1"/>
</dbReference>